<accession>A0A4Y7K3B4</accession>
<sequence>MAIPNIANAVFLFKNCLSFTGDEGVQDWFQNKCQAGPDKVNNSPLTTQIKRFLSATRRFQTANVKIILTTLKAPYWFQNKCQSGSHKVTNSRGFSQKLVVFK</sequence>
<reference evidence="1 2" key="1">
    <citation type="journal article" date="2018" name="Science">
        <title>The opium poppy genome and morphinan production.</title>
        <authorList>
            <person name="Guo L."/>
            <person name="Winzer T."/>
            <person name="Yang X."/>
            <person name="Li Y."/>
            <person name="Ning Z."/>
            <person name="He Z."/>
            <person name="Teodor R."/>
            <person name="Lu Y."/>
            <person name="Bowser T.A."/>
            <person name="Graham I.A."/>
            <person name="Ye K."/>
        </authorList>
    </citation>
    <scope>NUCLEOTIDE SEQUENCE [LARGE SCALE GENOMIC DNA]</scope>
    <source>
        <strain evidence="2">cv. HN1</strain>
        <tissue evidence="1">Leaves</tissue>
    </source>
</reference>
<name>A0A4Y7K3B4_PAPSO</name>
<dbReference type="Gramene" id="RZC67863">
    <property type="protein sequence ID" value="RZC67863"/>
    <property type="gene ID" value="C5167_011560"/>
</dbReference>
<evidence type="ECO:0000313" key="2">
    <source>
        <dbReference type="Proteomes" id="UP000316621"/>
    </source>
</evidence>
<protein>
    <submittedName>
        <fullName evidence="1">Uncharacterized protein</fullName>
    </submittedName>
</protein>
<keyword evidence="2" id="KW-1185">Reference proteome</keyword>
<dbReference type="Proteomes" id="UP000316621">
    <property type="component" value="Chromosome 6"/>
</dbReference>
<gene>
    <name evidence="1" type="ORF">C5167_011560</name>
</gene>
<dbReference type="EMBL" id="CM010720">
    <property type="protein sequence ID" value="RZC67863.1"/>
    <property type="molecule type" value="Genomic_DNA"/>
</dbReference>
<evidence type="ECO:0000313" key="1">
    <source>
        <dbReference type="EMBL" id="RZC67863.1"/>
    </source>
</evidence>
<dbReference type="AlphaFoldDB" id="A0A4Y7K3B4"/>
<organism evidence="1 2">
    <name type="scientific">Papaver somniferum</name>
    <name type="common">Opium poppy</name>
    <dbReference type="NCBI Taxonomy" id="3469"/>
    <lineage>
        <taxon>Eukaryota</taxon>
        <taxon>Viridiplantae</taxon>
        <taxon>Streptophyta</taxon>
        <taxon>Embryophyta</taxon>
        <taxon>Tracheophyta</taxon>
        <taxon>Spermatophyta</taxon>
        <taxon>Magnoliopsida</taxon>
        <taxon>Ranunculales</taxon>
        <taxon>Papaveraceae</taxon>
        <taxon>Papaveroideae</taxon>
        <taxon>Papaver</taxon>
    </lineage>
</organism>
<proteinExistence type="predicted"/>